<reference evidence="3" key="1">
    <citation type="journal article" date="2019" name="Environ. Microbiol.">
        <title>Fungal ecological strategies reflected in gene transcription - a case study of two litter decomposers.</title>
        <authorList>
            <person name="Barbi F."/>
            <person name="Kohler A."/>
            <person name="Barry K."/>
            <person name="Baskaran P."/>
            <person name="Daum C."/>
            <person name="Fauchery L."/>
            <person name="Ihrmark K."/>
            <person name="Kuo A."/>
            <person name="LaButti K."/>
            <person name="Lipzen A."/>
            <person name="Morin E."/>
            <person name="Grigoriev I.V."/>
            <person name="Henrissat B."/>
            <person name="Lindahl B."/>
            <person name="Martin F."/>
        </authorList>
    </citation>
    <scope>NUCLEOTIDE SEQUENCE</scope>
    <source>
        <strain evidence="3">JB14</strain>
    </source>
</reference>
<evidence type="ECO:0000313" key="4">
    <source>
        <dbReference type="Proteomes" id="UP000799118"/>
    </source>
</evidence>
<proteinExistence type="predicted"/>
<organism evidence="3 4">
    <name type="scientific">Gymnopus androsaceus JB14</name>
    <dbReference type="NCBI Taxonomy" id="1447944"/>
    <lineage>
        <taxon>Eukaryota</taxon>
        <taxon>Fungi</taxon>
        <taxon>Dikarya</taxon>
        <taxon>Basidiomycota</taxon>
        <taxon>Agaricomycotina</taxon>
        <taxon>Agaricomycetes</taxon>
        <taxon>Agaricomycetidae</taxon>
        <taxon>Agaricales</taxon>
        <taxon>Marasmiineae</taxon>
        <taxon>Omphalotaceae</taxon>
        <taxon>Gymnopus</taxon>
    </lineage>
</organism>
<dbReference type="Pfam" id="PF18718">
    <property type="entry name" value="CxC5"/>
    <property type="match status" value="1"/>
</dbReference>
<gene>
    <name evidence="3" type="ORF">BT96DRAFT_836192</name>
</gene>
<evidence type="ECO:0008006" key="5">
    <source>
        <dbReference type="Google" id="ProtNLM"/>
    </source>
</evidence>
<protein>
    <recommendedName>
        <fullName evidence="5">CxC6 like cysteine cluster associated with KDZ domain-containing protein</fullName>
    </recommendedName>
</protein>
<accession>A0A6A4GTL7</accession>
<sequence>MYTLAGIVEALKNTSEGAATLRTTQLLAFMVISSKIRKNILGLYPSTQHPDDTPILLPAEAITLLSRSCDISEDLVEVCWTVMRDMVWKSDDIWDCISDDRAVECTFRKNGASQKSLWPPTLVCVNHECPYVQNEKRLKLSGLKERHAILYTKADGPVPVMKYHITCNGCKRIYHHDYYVEPSTAEKKARRYYYSCDPIPDILQLSEHSFAETSFIRMWRSNMLHAHVSATNCAKIYQTSTPNPALIPTDWKVNPGLRPENIYDGFKLLSLLEHYQTCSGLFNVLDQIPQAHRFDEAMICVNDEIRVHGQPEIDHRCDKCVRHWIEKGKAAKEIFAVVCDGVTVGRPTCAVPHCAGMLENTKQTYCVVHCQQMERICRIIGCSNMVESGHKTCAEPEHRHAEEKYLDAGQATFQLKKRWERAVVEGDEAQHLEEEELDTGSEAVFEAMVDSGKGKGEKKIRGQFGRKRTHNEQLIIAPCGMILARETFLHSEAFSLVAKFVVKTFNGRRCPNHFIYDTNCILSQYVHNPKTDPEIQNFFENIGLSVDVFHFKCKHKESDGYCAKHCNPYQFKEMLYVDENGKERWFFNTSIAEQTNAWFGQYHSMCREMGCIFYEFFLNEMILLHNEQMKTKLYNDGYGPTYWQ</sequence>
<dbReference type="Pfam" id="PF18721">
    <property type="entry name" value="CxC6"/>
    <property type="match status" value="1"/>
</dbReference>
<name>A0A6A4GTL7_9AGAR</name>
<dbReference type="InterPro" id="IPR041539">
    <property type="entry name" value="CxC5"/>
</dbReference>
<dbReference type="EMBL" id="ML769742">
    <property type="protein sequence ID" value="KAE9388474.1"/>
    <property type="molecule type" value="Genomic_DNA"/>
</dbReference>
<dbReference type="InterPro" id="IPR040898">
    <property type="entry name" value="CxC6"/>
</dbReference>
<dbReference type="AlphaFoldDB" id="A0A6A4GTL7"/>
<feature type="domain" description="CxC5 like cysteine cluster associated with KDZ" evidence="1">
    <location>
        <begin position="115"/>
        <end position="240"/>
    </location>
</feature>
<evidence type="ECO:0000313" key="3">
    <source>
        <dbReference type="EMBL" id="KAE9388474.1"/>
    </source>
</evidence>
<evidence type="ECO:0000259" key="2">
    <source>
        <dbReference type="Pfam" id="PF18721"/>
    </source>
</evidence>
<feature type="domain" description="CxC6 like cysteine cluster associated with KDZ" evidence="2">
    <location>
        <begin position="338"/>
        <end position="403"/>
    </location>
</feature>
<evidence type="ECO:0000259" key="1">
    <source>
        <dbReference type="Pfam" id="PF18718"/>
    </source>
</evidence>
<dbReference type="Proteomes" id="UP000799118">
    <property type="component" value="Unassembled WGS sequence"/>
</dbReference>
<keyword evidence="4" id="KW-1185">Reference proteome</keyword>
<dbReference type="OrthoDB" id="3055037at2759"/>